<dbReference type="PANTHER" id="PTHR23232:SF166">
    <property type="entry name" value="ZINC FINGER PROTEIN 57"/>
    <property type="match status" value="1"/>
</dbReference>
<dbReference type="Gene3D" id="6.10.140.140">
    <property type="match status" value="1"/>
</dbReference>
<dbReference type="InterPro" id="IPR036051">
    <property type="entry name" value="KRAB_dom_sf"/>
</dbReference>
<proteinExistence type="predicted"/>
<dbReference type="SMART" id="SM00349">
    <property type="entry name" value="KRAB"/>
    <property type="match status" value="1"/>
</dbReference>
<dbReference type="Pfam" id="PF01352">
    <property type="entry name" value="KRAB"/>
    <property type="match status" value="1"/>
</dbReference>
<sequence length="62" mass="6952">MEPELMPVTFEDVVVNFTQEEWECLDPSQRTLYQDVMSETLKNLASVGKSLGSLRHPACPGP</sequence>
<dbReference type="InterPro" id="IPR050169">
    <property type="entry name" value="Krueppel_C2H2_ZnF"/>
</dbReference>
<dbReference type="AlphaFoldDB" id="A0A8C0WKV5"/>
<feature type="domain" description="KRAB" evidence="1">
    <location>
        <begin position="8"/>
        <end position="62"/>
    </location>
</feature>
<dbReference type="GO" id="GO:0006355">
    <property type="term" value="P:regulation of DNA-templated transcription"/>
    <property type="evidence" value="ECO:0007669"/>
    <property type="project" value="InterPro"/>
</dbReference>
<name>A0A8C0WKV5_CASCN</name>
<dbReference type="SUPFAM" id="SSF109640">
    <property type="entry name" value="KRAB domain (Kruppel-associated box)"/>
    <property type="match status" value="1"/>
</dbReference>
<dbReference type="InterPro" id="IPR001909">
    <property type="entry name" value="KRAB"/>
</dbReference>
<dbReference type="PROSITE" id="PS50805">
    <property type="entry name" value="KRAB"/>
    <property type="match status" value="1"/>
</dbReference>
<accession>A0A8C0WKV5</accession>
<organism evidence="2">
    <name type="scientific">Castor canadensis</name>
    <name type="common">American beaver</name>
    <dbReference type="NCBI Taxonomy" id="51338"/>
    <lineage>
        <taxon>Eukaryota</taxon>
        <taxon>Metazoa</taxon>
        <taxon>Chordata</taxon>
        <taxon>Craniata</taxon>
        <taxon>Vertebrata</taxon>
        <taxon>Euteleostomi</taxon>
        <taxon>Mammalia</taxon>
        <taxon>Eutheria</taxon>
        <taxon>Euarchontoglires</taxon>
        <taxon>Glires</taxon>
        <taxon>Rodentia</taxon>
        <taxon>Castorimorpha</taxon>
        <taxon>Castoridae</taxon>
        <taxon>Castor</taxon>
    </lineage>
</organism>
<reference evidence="2" key="1">
    <citation type="submission" date="2023-09" db="UniProtKB">
        <authorList>
            <consortium name="Ensembl"/>
        </authorList>
    </citation>
    <scope>IDENTIFICATION</scope>
</reference>
<evidence type="ECO:0000259" key="1">
    <source>
        <dbReference type="PROSITE" id="PS50805"/>
    </source>
</evidence>
<evidence type="ECO:0000313" key="2">
    <source>
        <dbReference type="Ensembl" id="ENSCCNP00000011081.1"/>
    </source>
</evidence>
<protein>
    <recommendedName>
        <fullName evidence="1">KRAB domain-containing protein</fullName>
    </recommendedName>
</protein>
<dbReference type="CDD" id="cd07765">
    <property type="entry name" value="KRAB_A-box"/>
    <property type="match status" value="1"/>
</dbReference>
<dbReference type="Ensembl" id="ENSCCNT00000014509.1">
    <property type="protein sequence ID" value="ENSCCNP00000011081.1"/>
    <property type="gene ID" value="ENSCCNG00000011483.1"/>
</dbReference>
<dbReference type="PANTHER" id="PTHR23232">
    <property type="entry name" value="KRAB DOMAIN C2H2 ZINC FINGER"/>
    <property type="match status" value="1"/>
</dbReference>